<dbReference type="EMBL" id="JYNU01000024">
    <property type="protein sequence ID" value="KMO74084.1"/>
    <property type="molecule type" value="Genomic_DNA"/>
</dbReference>
<dbReference type="PATRIC" id="fig|1807.14.peg.3731"/>
<evidence type="ECO:0000313" key="2">
    <source>
        <dbReference type="Proteomes" id="UP000036313"/>
    </source>
</evidence>
<dbReference type="Proteomes" id="UP000036313">
    <property type="component" value="Unassembled WGS sequence"/>
</dbReference>
<sequence>MSMAAPTMWQDGDWRDVAAAHRERADALLAPHVERRQTGVPHPVFDFLFTYYRLRPRHLRVWHPGYGVVLTGAGAESYLTRAGYQRDGAGVAVGHDHLMTRADTVRFIADLLTATASRPPRFGCFGMHEWAMVYRTPDVRHGAVPLRLGAAGTDAVVESMPLRCSHFDAYRFFTPAAVPRNARPLARATQIEEEQPGCVHAGMDLYKWAAKLGPLIESSLLLDCFALAVDARVLDMRASPYDLRDFGFAPITVETPAGRAQYVAEQETISLRAAPLRARLIEACVALAEAAALTGTGRAITGG</sequence>
<name>A0A0J6VVC7_9MYCO</name>
<proteinExistence type="predicted"/>
<gene>
    <name evidence="1" type="ORF">MOBUDSM44075_03708</name>
</gene>
<reference evidence="1 2" key="1">
    <citation type="journal article" date="2015" name="Genome Biol. Evol.">
        <title>Characterization of Three Mycobacterium spp. with Potential Use in Bioremediation by Genome Sequencing and Comparative Genomics.</title>
        <authorList>
            <person name="Das S."/>
            <person name="Pettersson B.M."/>
            <person name="Behra P.R."/>
            <person name="Ramesh M."/>
            <person name="Dasgupta S."/>
            <person name="Bhattacharya A."/>
            <person name="Kirsebom L.A."/>
        </authorList>
    </citation>
    <scope>NUCLEOTIDE SEQUENCE [LARGE SCALE GENOMIC DNA]</scope>
    <source>
        <strain evidence="1 2">DSM 44075</strain>
    </source>
</reference>
<evidence type="ECO:0000313" key="1">
    <source>
        <dbReference type="EMBL" id="KMO74084.1"/>
    </source>
</evidence>
<protein>
    <recommendedName>
        <fullName evidence="3">3-methyladenine DNA glycosylase</fullName>
    </recommendedName>
</protein>
<comment type="caution">
    <text evidence="1">The sequence shown here is derived from an EMBL/GenBank/DDBJ whole genome shotgun (WGS) entry which is preliminary data.</text>
</comment>
<evidence type="ECO:0008006" key="3">
    <source>
        <dbReference type="Google" id="ProtNLM"/>
    </source>
</evidence>
<organism evidence="1 2">
    <name type="scientific">Mycolicibacterium obuense</name>
    <dbReference type="NCBI Taxonomy" id="1807"/>
    <lineage>
        <taxon>Bacteria</taxon>
        <taxon>Bacillati</taxon>
        <taxon>Actinomycetota</taxon>
        <taxon>Actinomycetes</taxon>
        <taxon>Mycobacteriales</taxon>
        <taxon>Mycobacteriaceae</taxon>
        <taxon>Mycolicibacterium</taxon>
    </lineage>
</organism>
<accession>A0A0J6VVC7</accession>
<dbReference type="AlphaFoldDB" id="A0A0J6VVC7"/>